<keyword evidence="2" id="KW-1185">Reference proteome</keyword>
<gene>
    <name evidence="1" type="ORF">NCTC13337_00701</name>
</gene>
<evidence type="ECO:0000313" key="1">
    <source>
        <dbReference type="EMBL" id="SUO94371.1"/>
    </source>
</evidence>
<accession>A0A380MRN4</accession>
<name>A0A380MRN4_9GAMM</name>
<dbReference type="RefSeq" id="WP_072577019.1">
    <property type="nucleotide sequence ID" value="NZ_LWHB01000126.1"/>
</dbReference>
<evidence type="ECO:0000313" key="2">
    <source>
        <dbReference type="Proteomes" id="UP000254601"/>
    </source>
</evidence>
<reference evidence="1 2" key="1">
    <citation type="submission" date="2018-06" db="EMBL/GenBank/DDBJ databases">
        <authorList>
            <consortium name="Pathogen Informatics"/>
            <person name="Doyle S."/>
        </authorList>
    </citation>
    <scope>NUCLEOTIDE SEQUENCE [LARGE SCALE GENOMIC DNA]</scope>
    <source>
        <strain evidence="1 2">NCTC13337</strain>
    </source>
</reference>
<dbReference type="OrthoDB" id="5674341at2"/>
<dbReference type="AlphaFoldDB" id="A0A380MRN4"/>
<proteinExistence type="predicted"/>
<sequence>MNLPKIFPMQTIDNAKPHLKMVVEHILLLPELCPASRNPQSGSTLTLSYNAREKLLELFSLDKHIQSYIAHPIVRDMEYFTQTIAQSAANILQNAVTATAELQYNRLAQRQKIIVYATPEY</sequence>
<organism evidence="1 2">
    <name type="scientific">Suttonella ornithocola</name>
    <dbReference type="NCBI Taxonomy" id="279832"/>
    <lineage>
        <taxon>Bacteria</taxon>
        <taxon>Pseudomonadati</taxon>
        <taxon>Pseudomonadota</taxon>
        <taxon>Gammaproteobacteria</taxon>
        <taxon>Cardiobacteriales</taxon>
        <taxon>Cardiobacteriaceae</taxon>
        <taxon>Suttonella</taxon>
    </lineage>
</organism>
<dbReference type="EMBL" id="UHIC01000001">
    <property type="protein sequence ID" value="SUO94371.1"/>
    <property type="molecule type" value="Genomic_DNA"/>
</dbReference>
<dbReference type="Proteomes" id="UP000254601">
    <property type="component" value="Unassembled WGS sequence"/>
</dbReference>
<protein>
    <submittedName>
        <fullName evidence="1">Uncharacterized protein</fullName>
    </submittedName>
</protein>